<name>A0ACA9P9P0_9GLOM</name>
<organism evidence="1 2">
    <name type="scientific">Scutellospora calospora</name>
    <dbReference type="NCBI Taxonomy" id="85575"/>
    <lineage>
        <taxon>Eukaryota</taxon>
        <taxon>Fungi</taxon>
        <taxon>Fungi incertae sedis</taxon>
        <taxon>Mucoromycota</taxon>
        <taxon>Glomeromycotina</taxon>
        <taxon>Glomeromycetes</taxon>
        <taxon>Diversisporales</taxon>
        <taxon>Gigasporaceae</taxon>
        <taxon>Scutellospora</taxon>
    </lineage>
</organism>
<comment type="caution">
    <text evidence="1">The sequence shown here is derived from an EMBL/GenBank/DDBJ whole genome shotgun (WGS) entry which is preliminary data.</text>
</comment>
<feature type="non-terminal residue" evidence="1">
    <location>
        <position position="98"/>
    </location>
</feature>
<accession>A0ACA9P9P0</accession>
<gene>
    <name evidence="1" type="ORF">SCALOS_LOCUS10248</name>
</gene>
<evidence type="ECO:0000313" key="2">
    <source>
        <dbReference type="Proteomes" id="UP000789860"/>
    </source>
</evidence>
<dbReference type="Proteomes" id="UP000789860">
    <property type="component" value="Unassembled WGS sequence"/>
</dbReference>
<evidence type="ECO:0000313" key="1">
    <source>
        <dbReference type="EMBL" id="CAG8694085.1"/>
    </source>
</evidence>
<reference evidence="1" key="1">
    <citation type="submission" date="2021-06" db="EMBL/GenBank/DDBJ databases">
        <authorList>
            <person name="Kallberg Y."/>
            <person name="Tangrot J."/>
            <person name="Rosling A."/>
        </authorList>
    </citation>
    <scope>NUCLEOTIDE SEQUENCE</scope>
    <source>
        <strain evidence="1">AU212A</strain>
    </source>
</reference>
<dbReference type="EMBL" id="CAJVPM010036937">
    <property type="protein sequence ID" value="CAG8694085.1"/>
    <property type="molecule type" value="Genomic_DNA"/>
</dbReference>
<keyword evidence="2" id="KW-1185">Reference proteome</keyword>
<protein>
    <submittedName>
        <fullName evidence="1">10243_t:CDS:1</fullName>
    </submittedName>
</protein>
<proteinExistence type="predicted"/>
<feature type="non-terminal residue" evidence="1">
    <location>
        <position position="1"/>
    </location>
</feature>
<sequence length="98" mass="11399">QVSEYKKLVQNLQTAKSLIDSLTKNINDKKLTETKNYLISFHQELQKDSKNRIWQGACQVLIKIKSKQKEFQQTCESLENSAEQRELTKQLSIADKLT</sequence>